<evidence type="ECO:0000256" key="6">
    <source>
        <dbReference type="SAM" id="MobiDB-lite"/>
    </source>
</evidence>
<dbReference type="GO" id="GO:0008237">
    <property type="term" value="F:metallopeptidase activity"/>
    <property type="evidence" value="ECO:0007669"/>
    <property type="project" value="UniProtKB-KW"/>
</dbReference>
<evidence type="ECO:0000256" key="4">
    <source>
        <dbReference type="ARBA" id="ARBA00022833"/>
    </source>
</evidence>
<feature type="domain" description="MPN" evidence="7">
    <location>
        <begin position="58"/>
        <end position="181"/>
    </location>
</feature>
<gene>
    <name evidence="8" type="ORF">ICT70_14465</name>
</gene>
<keyword evidence="1" id="KW-0645">Protease</keyword>
<evidence type="ECO:0000259" key="7">
    <source>
        <dbReference type="PROSITE" id="PS50249"/>
    </source>
</evidence>
<keyword evidence="9" id="KW-1185">Reference proteome</keyword>
<keyword evidence="2" id="KW-0479">Metal-binding</keyword>
<feature type="compositionally biased region" description="Low complexity" evidence="6">
    <location>
        <begin position="15"/>
        <end position="25"/>
    </location>
</feature>
<evidence type="ECO:0000256" key="5">
    <source>
        <dbReference type="ARBA" id="ARBA00023049"/>
    </source>
</evidence>
<accession>A0A8J6UHR8</accession>
<dbReference type="Proteomes" id="UP000632828">
    <property type="component" value="Unassembled WGS sequence"/>
</dbReference>
<reference evidence="8" key="1">
    <citation type="submission" date="2020-09" db="EMBL/GenBank/DDBJ databases">
        <title>Pelobacter alkaliphilus sp. nov., a novel anaerobic arsenate-reducing bacterium from terrestrial mud volcano.</title>
        <authorList>
            <person name="Khomyakova M.A."/>
            <person name="Merkel A.Y."/>
            <person name="Slobodkin A.I."/>
        </authorList>
    </citation>
    <scope>NUCLEOTIDE SEQUENCE</scope>
    <source>
        <strain evidence="8">M08fum</strain>
    </source>
</reference>
<organism evidence="8 9">
    <name type="scientific">Pelovirga terrestris</name>
    <dbReference type="NCBI Taxonomy" id="2771352"/>
    <lineage>
        <taxon>Bacteria</taxon>
        <taxon>Pseudomonadati</taxon>
        <taxon>Thermodesulfobacteriota</taxon>
        <taxon>Desulfuromonadia</taxon>
        <taxon>Geobacterales</taxon>
        <taxon>Geobacteraceae</taxon>
        <taxon>Pelovirga</taxon>
    </lineage>
</organism>
<dbReference type="PROSITE" id="PS01302">
    <property type="entry name" value="UPF0758"/>
    <property type="match status" value="1"/>
</dbReference>
<dbReference type="PROSITE" id="PS50249">
    <property type="entry name" value="MPN"/>
    <property type="match status" value="1"/>
</dbReference>
<dbReference type="EMBL" id="JACWUN010000025">
    <property type="protein sequence ID" value="MBD1401863.1"/>
    <property type="molecule type" value="Genomic_DNA"/>
</dbReference>
<feature type="region of interest" description="Disordered" evidence="6">
    <location>
        <begin position="1"/>
        <end position="25"/>
    </location>
</feature>
<keyword evidence="5" id="KW-0482">Metalloprotease</keyword>
<evidence type="ECO:0000313" key="8">
    <source>
        <dbReference type="EMBL" id="MBD1401863.1"/>
    </source>
</evidence>
<evidence type="ECO:0000256" key="2">
    <source>
        <dbReference type="ARBA" id="ARBA00022723"/>
    </source>
</evidence>
<protein>
    <submittedName>
        <fullName evidence="8">DNA repair protein RadC</fullName>
    </submittedName>
</protein>
<name>A0A8J6UHR8_9BACT</name>
<comment type="caution">
    <text evidence="8">The sequence shown here is derived from an EMBL/GenBank/DDBJ whole genome shotgun (WGS) entry which is preliminary data.</text>
</comment>
<dbReference type="AlphaFoldDB" id="A0A8J6UHR8"/>
<dbReference type="InterPro" id="IPR020891">
    <property type="entry name" value="UPF0758_CS"/>
</dbReference>
<proteinExistence type="predicted"/>
<sequence length="190" mass="21220">MIIPITEGKRRSGYTPTSERPSTTTTPRLINYRIREIVPRYRDVDIKCAISEMLQRTGRIHCGEDVVALFGFLAWETRENLYALHLDTKHRILCLDQVSLGSLSSSIVHPREVFKSILVSSAAAAIFVHNHPSGDPAPSHEDKKIHQRLTEAGELLGIRVLDHLIIGRNGAFESLVSPGFGAQNENFSRP</sequence>
<dbReference type="GO" id="GO:0006508">
    <property type="term" value="P:proteolysis"/>
    <property type="evidence" value="ECO:0007669"/>
    <property type="project" value="UniProtKB-KW"/>
</dbReference>
<dbReference type="PANTHER" id="PTHR30471">
    <property type="entry name" value="DNA REPAIR PROTEIN RADC"/>
    <property type="match status" value="1"/>
</dbReference>
<keyword evidence="3" id="KW-0378">Hydrolase</keyword>
<dbReference type="PANTHER" id="PTHR30471:SF3">
    <property type="entry name" value="UPF0758 PROTEIN YEES-RELATED"/>
    <property type="match status" value="1"/>
</dbReference>
<dbReference type="CDD" id="cd08071">
    <property type="entry name" value="MPN_DUF2466"/>
    <property type="match status" value="1"/>
</dbReference>
<dbReference type="InterPro" id="IPR037518">
    <property type="entry name" value="MPN"/>
</dbReference>
<evidence type="ECO:0000256" key="1">
    <source>
        <dbReference type="ARBA" id="ARBA00022670"/>
    </source>
</evidence>
<dbReference type="Pfam" id="PF04002">
    <property type="entry name" value="RadC"/>
    <property type="match status" value="1"/>
</dbReference>
<dbReference type="GO" id="GO:0046872">
    <property type="term" value="F:metal ion binding"/>
    <property type="evidence" value="ECO:0007669"/>
    <property type="project" value="UniProtKB-KW"/>
</dbReference>
<evidence type="ECO:0000256" key="3">
    <source>
        <dbReference type="ARBA" id="ARBA00022801"/>
    </source>
</evidence>
<dbReference type="Gene3D" id="3.40.140.10">
    <property type="entry name" value="Cytidine Deaminase, domain 2"/>
    <property type="match status" value="1"/>
</dbReference>
<evidence type="ECO:0000313" key="9">
    <source>
        <dbReference type="Proteomes" id="UP000632828"/>
    </source>
</evidence>
<keyword evidence="4" id="KW-0862">Zinc</keyword>
<dbReference type="InterPro" id="IPR025657">
    <property type="entry name" value="RadC_JAB"/>
</dbReference>
<dbReference type="InterPro" id="IPR001405">
    <property type="entry name" value="UPF0758"/>
</dbReference>